<protein>
    <submittedName>
        <fullName evidence="2">Uncharacterized protein</fullName>
    </submittedName>
</protein>
<evidence type="ECO:0000256" key="1">
    <source>
        <dbReference type="SAM" id="MobiDB-lite"/>
    </source>
</evidence>
<dbReference type="OrthoDB" id="10628665at2759"/>
<keyword evidence="3" id="KW-1185">Reference proteome</keyword>
<evidence type="ECO:0000313" key="2">
    <source>
        <dbReference type="EMBL" id="KPI88036.1"/>
    </source>
</evidence>
<comment type="caution">
    <text evidence="2">The sequence shown here is derived from an EMBL/GenBank/DDBJ whole genome shotgun (WGS) entry which is preliminary data.</text>
</comment>
<dbReference type="VEuPathDB" id="TriTrypDB:Lsey_0064_0040"/>
<evidence type="ECO:0000313" key="3">
    <source>
        <dbReference type="Proteomes" id="UP000038009"/>
    </source>
</evidence>
<dbReference type="AlphaFoldDB" id="A0A0N0P6U4"/>
<feature type="region of interest" description="Disordered" evidence="1">
    <location>
        <begin position="235"/>
        <end position="302"/>
    </location>
</feature>
<organism evidence="2 3">
    <name type="scientific">Leptomonas seymouri</name>
    <dbReference type="NCBI Taxonomy" id="5684"/>
    <lineage>
        <taxon>Eukaryota</taxon>
        <taxon>Discoba</taxon>
        <taxon>Euglenozoa</taxon>
        <taxon>Kinetoplastea</taxon>
        <taxon>Metakinetoplastina</taxon>
        <taxon>Trypanosomatida</taxon>
        <taxon>Trypanosomatidae</taxon>
        <taxon>Leishmaniinae</taxon>
        <taxon>Leptomonas</taxon>
    </lineage>
</organism>
<name>A0A0N0P6U4_LEPSE</name>
<feature type="compositionally biased region" description="Polar residues" evidence="1">
    <location>
        <begin position="45"/>
        <end position="58"/>
    </location>
</feature>
<dbReference type="EMBL" id="LJSK01000064">
    <property type="protein sequence ID" value="KPI88036.1"/>
    <property type="molecule type" value="Genomic_DNA"/>
</dbReference>
<gene>
    <name evidence="2" type="ORF">ABL78_2862</name>
</gene>
<accession>A0A0N0P6U4</accession>
<dbReference type="Proteomes" id="UP000038009">
    <property type="component" value="Unassembled WGS sequence"/>
</dbReference>
<feature type="compositionally biased region" description="Low complexity" evidence="1">
    <location>
        <begin position="14"/>
        <end position="26"/>
    </location>
</feature>
<feature type="compositionally biased region" description="Basic and acidic residues" evidence="1">
    <location>
        <begin position="250"/>
        <end position="259"/>
    </location>
</feature>
<sequence>MGCGGSKNSKGAKHAVTASGSAAARAHYPPLDTPEEQSKRFLQLCNPQQYSAETGQVPSPSPNPLAVELKRVYTETRQRVLEQKLDDEEATLLKQEHEREARRCRVHGRHFKQNSGAMRSPIQREFLAYVNDSVAQAKQRRFSAYSAVEAVELFAGYVKHDLQMEQRKALEEKGSKPGSRRGSLSPAIVTTARTTAGVHPAATPSVGWACRMQCTISGDSSTADSLLEEARQRWVREREASRRKPASPADSRELREKARGGNGKHREKTKPEERAAAVTSVLEPVQRSSSSSSTPAEGSNINADGGQGLLFIDAVFETAVPGSFHRRTPWQLEILFYFAAQP</sequence>
<feature type="region of interest" description="Disordered" evidence="1">
    <location>
        <begin position="1"/>
        <end position="64"/>
    </location>
</feature>
<reference evidence="2 3" key="1">
    <citation type="journal article" date="2015" name="PLoS Pathog.">
        <title>Leptomonas seymouri: Adaptations to the Dixenous Life Cycle Analyzed by Genome Sequencing, Transcriptome Profiling and Co-infection with Leishmania donovani.</title>
        <authorList>
            <person name="Kraeva N."/>
            <person name="Butenko A."/>
            <person name="Hlavacova J."/>
            <person name="Kostygov A."/>
            <person name="Myskova J."/>
            <person name="Grybchuk D."/>
            <person name="Lestinova T."/>
            <person name="Votypka J."/>
            <person name="Volf P."/>
            <person name="Opperdoes F."/>
            <person name="Flegontov P."/>
            <person name="Lukes J."/>
            <person name="Yurchenko V."/>
        </authorList>
    </citation>
    <scope>NUCLEOTIDE SEQUENCE [LARGE SCALE GENOMIC DNA]</scope>
    <source>
        <strain evidence="2 3">ATCC 30220</strain>
    </source>
</reference>
<proteinExistence type="predicted"/>